<accession>A0A7R9EB55</accession>
<evidence type="ECO:0000313" key="1">
    <source>
        <dbReference type="EMBL" id="CAD7430803.1"/>
    </source>
</evidence>
<proteinExistence type="predicted"/>
<reference evidence="1" key="1">
    <citation type="submission" date="2020-11" db="EMBL/GenBank/DDBJ databases">
        <authorList>
            <person name="Tran Van P."/>
        </authorList>
    </citation>
    <scope>NUCLEOTIDE SEQUENCE</scope>
</reference>
<dbReference type="AlphaFoldDB" id="A0A7R9EB55"/>
<protein>
    <submittedName>
        <fullName evidence="1">Uncharacterized protein</fullName>
    </submittedName>
</protein>
<dbReference type="EMBL" id="OB794654">
    <property type="protein sequence ID" value="CAD7430803.1"/>
    <property type="molecule type" value="Genomic_DNA"/>
</dbReference>
<gene>
    <name evidence="1" type="ORF">TMSB3V08_LOCUS7552</name>
</gene>
<name>A0A7R9EB55_9NEOP</name>
<organism evidence="1">
    <name type="scientific">Timema monikensis</name>
    <dbReference type="NCBI Taxonomy" id="170555"/>
    <lineage>
        <taxon>Eukaryota</taxon>
        <taxon>Metazoa</taxon>
        <taxon>Ecdysozoa</taxon>
        <taxon>Arthropoda</taxon>
        <taxon>Hexapoda</taxon>
        <taxon>Insecta</taxon>
        <taxon>Pterygota</taxon>
        <taxon>Neoptera</taxon>
        <taxon>Polyneoptera</taxon>
        <taxon>Phasmatodea</taxon>
        <taxon>Timematodea</taxon>
        <taxon>Timematoidea</taxon>
        <taxon>Timematidae</taxon>
        <taxon>Timema</taxon>
    </lineage>
</organism>
<sequence length="160" mass="17817">MFKFFACKLRCKRLKGGAIVYSGPHYRSTNHSLTFLHTALGQTTKVTLDSSRLGSEPAFAWRESVKPFRKNHPQFTRPRFETSISPSSAVELNTTSALANYATEAAPLKPPNPTSCANFTALQFYLSHYTIEALTRREVSPQLRLIGSAFPSGFELGFKP</sequence>